<feature type="repeat" description="TPR" evidence="3">
    <location>
        <begin position="113"/>
        <end position="146"/>
    </location>
</feature>
<evidence type="ECO:0000256" key="3">
    <source>
        <dbReference type="PROSITE-ProRule" id="PRU00339"/>
    </source>
</evidence>
<reference evidence="4 5" key="1">
    <citation type="submission" date="2013-12" db="EMBL/GenBank/DDBJ databases">
        <authorList>
            <person name="Stott M."/>
        </authorList>
    </citation>
    <scope>NUCLEOTIDE SEQUENCE [LARGE SCALE GENOMIC DNA]</scope>
    <source>
        <strain evidence="4 5">K22</strain>
    </source>
</reference>
<evidence type="ECO:0000256" key="1">
    <source>
        <dbReference type="ARBA" id="ARBA00022737"/>
    </source>
</evidence>
<reference evidence="4 5" key="2">
    <citation type="submission" date="2015-01" db="EMBL/GenBank/DDBJ databases">
        <title>Complete genome sequence of Pyrinomonas methylaliphatogenes type strain K22T.</title>
        <authorList>
            <person name="Lee K.C.Y."/>
            <person name="Power J.F."/>
            <person name="Dunfield P.F."/>
            <person name="Morgan X.C."/>
            <person name="Huttenhower C."/>
            <person name="Stott M.B."/>
        </authorList>
    </citation>
    <scope>NUCLEOTIDE SEQUENCE [LARGE SCALE GENOMIC DNA]</scope>
    <source>
        <strain evidence="4 5">K22</strain>
    </source>
</reference>
<dbReference type="PROSITE" id="PS50005">
    <property type="entry name" value="TPR"/>
    <property type="match status" value="4"/>
</dbReference>
<feature type="repeat" description="TPR" evidence="3">
    <location>
        <begin position="656"/>
        <end position="689"/>
    </location>
</feature>
<dbReference type="Proteomes" id="UP000031518">
    <property type="component" value="Unassembled WGS sequence"/>
</dbReference>
<dbReference type="PANTHER" id="PTHR45586:SF1">
    <property type="entry name" value="LIPOPOLYSACCHARIDE ASSEMBLY PROTEIN B"/>
    <property type="match status" value="1"/>
</dbReference>
<dbReference type="AlphaFoldDB" id="A0A0B6WUQ6"/>
<dbReference type="InterPro" id="IPR011990">
    <property type="entry name" value="TPR-like_helical_dom_sf"/>
</dbReference>
<sequence length="707" mass="78493">MRFDKAKAVRAAEKHLSQGKIAAAIQEYRRIAEHDPKDFAALNTLGDLYVRAEKPADAIACFTRVAEHYRTQGFTLKAIAMYKKIQRLDPTALDVADKLGTLYEQQGLIVEARQQYMLMADAYTQAGQRRKALEVLRRIADLDPQNAEIRLKLAQSYAHEGLRFDAAEAYVQAGANLLAQKAYERALDAYNQAYGLDPLNQEALSGLVSAYCGLGLAHDAAEILERAIADDPENAELRAMLVRAYLEAEEIEAAERVAKDLFARESHSYTALIEVARFYLRRGDAARAVCLLAQVIEPALAARDEETLEGLLHHSLECDPEQIEALRLLVRIYTWQRDDERLRATLERLVEAAREQGLAEEEQSALAHLARLSTEEAVSNNHAPKSADEVEYTAFRLEDSASGFESAVTPDLAFGWEAVGFDSNIDGVAEIATPNLQSFEDALASSSEVARREKLLQQELESVDYYLTQGYVDIARDTLDLLEQQFGPHASIAERRARLAQATATPADSEVEYGAIPAEEVGLIEAIVAEAAPDPPQLAAEKRANGHGPTIDPGFAALLDEFRAELGEDEPAASPSDYETHYNLGVAYKEMDLLDEAIEEFQKAIALTAPQDGTPRYLQCCNLLGHCFMQKGMPRVAAMWFKRGLDAPGHSEDEYQALRYELGNAYEQMGDIERAIEVFSEVYGINVSYRGVGERLRELQSQRNLTK</sequence>
<dbReference type="Pfam" id="PF13181">
    <property type="entry name" value="TPR_8"/>
    <property type="match status" value="2"/>
</dbReference>
<accession>A0A0B6WUQ6</accession>
<dbReference type="SUPFAM" id="SSF48452">
    <property type="entry name" value="TPR-like"/>
    <property type="match status" value="3"/>
</dbReference>
<keyword evidence="1" id="KW-0677">Repeat</keyword>
<dbReference type="RefSeq" id="WP_041975045.1">
    <property type="nucleotide sequence ID" value="NZ_CBXV010000004.1"/>
</dbReference>
<organism evidence="4 5">
    <name type="scientific">Pyrinomonas methylaliphatogenes</name>
    <dbReference type="NCBI Taxonomy" id="454194"/>
    <lineage>
        <taxon>Bacteria</taxon>
        <taxon>Pseudomonadati</taxon>
        <taxon>Acidobacteriota</taxon>
        <taxon>Blastocatellia</taxon>
        <taxon>Blastocatellales</taxon>
        <taxon>Pyrinomonadaceae</taxon>
        <taxon>Pyrinomonas</taxon>
    </lineage>
</organism>
<keyword evidence="5" id="KW-1185">Reference proteome</keyword>
<evidence type="ECO:0000313" key="4">
    <source>
        <dbReference type="EMBL" id="CDM64978.1"/>
    </source>
</evidence>
<evidence type="ECO:0000313" key="5">
    <source>
        <dbReference type="Proteomes" id="UP000031518"/>
    </source>
</evidence>
<evidence type="ECO:0000256" key="2">
    <source>
        <dbReference type="ARBA" id="ARBA00022803"/>
    </source>
</evidence>
<proteinExistence type="predicted"/>
<feature type="repeat" description="TPR" evidence="3">
    <location>
        <begin position="578"/>
        <end position="611"/>
    </location>
</feature>
<dbReference type="PANTHER" id="PTHR45586">
    <property type="entry name" value="TPR REPEAT-CONTAINING PROTEIN PA4667"/>
    <property type="match status" value="1"/>
</dbReference>
<dbReference type="OrthoDB" id="220004at2"/>
<protein>
    <submittedName>
        <fullName evidence="4">Tetratricopeptide repeat/TPR repeat</fullName>
    </submittedName>
</protein>
<feature type="repeat" description="TPR" evidence="3">
    <location>
        <begin position="167"/>
        <end position="200"/>
    </location>
</feature>
<dbReference type="EMBL" id="CBXV010000004">
    <property type="protein sequence ID" value="CDM64978.1"/>
    <property type="molecule type" value="Genomic_DNA"/>
</dbReference>
<gene>
    <name evidence="4" type="ORF">PYK22_00974</name>
</gene>
<dbReference type="SMART" id="SM00028">
    <property type="entry name" value="TPR"/>
    <property type="match status" value="7"/>
</dbReference>
<dbReference type="Pfam" id="PF14559">
    <property type="entry name" value="TPR_19"/>
    <property type="match status" value="2"/>
</dbReference>
<dbReference type="Gene3D" id="1.25.40.10">
    <property type="entry name" value="Tetratricopeptide repeat domain"/>
    <property type="match status" value="5"/>
</dbReference>
<dbReference type="Pfam" id="PF13428">
    <property type="entry name" value="TPR_14"/>
    <property type="match status" value="1"/>
</dbReference>
<dbReference type="InterPro" id="IPR019734">
    <property type="entry name" value="TPR_rpt"/>
</dbReference>
<dbReference type="STRING" id="454194.PYK22_00974"/>
<name>A0A0B6WUQ6_9BACT</name>
<dbReference type="InterPro" id="IPR051012">
    <property type="entry name" value="CellSynth/LPSAsmb/PSIAsmb"/>
</dbReference>
<keyword evidence="2 3" id="KW-0802">TPR repeat</keyword>